<reference evidence="3 4" key="2">
    <citation type="submission" date="2020-03" db="EMBL/GenBank/DDBJ databases">
        <title>Campylobacter portucalensis sp. nov., a new species of Campylobacter isolated from the reproductive tract of bulls.</title>
        <authorList>
            <person name="Silva M.F."/>
            <person name="Pereira G."/>
            <person name="Carneiro C."/>
            <person name="Hemphill A."/>
            <person name="Mateus L."/>
            <person name="Lopes-Da-Costa L."/>
            <person name="Silva E."/>
        </authorList>
    </citation>
    <scope>NUCLEOTIDE SEQUENCE [LARGE SCALE GENOMIC DNA]</scope>
    <source>
        <strain evidence="3 4">FMV-PI01</strain>
    </source>
</reference>
<dbReference type="AlphaFoldDB" id="A0A6L5WFT3"/>
<dbReference type="InterPro" id="IPR036249">
    <property type="entry name" value="Thioredoxin-like_sf"/>
</dbReference>
<protein>
    <submittedName>
        <fullName evidence="3">Thioredoxin fold domain-containing protein</fullName>
    </submittedName>
</protein>
<dbReference type="SUPFAM" id="SSF52833">
    <property type="entry name" value="Thioredoxin-like"/>
    <property type="match status" value="1"/>
</dbReference>
<evidence type="ECO:0000259" key="2">
    <source>
        <dbReference type="Pfam" id="PF13098"/>
    </source>
</evidence>
<keyword evidence="4" id="KW-1185">Reference proteome</keyword>
<dbReference type="InterPro" id="IPR012336">
    <property type="entry name" value="Thioredoxin-like_fold"/>
</dbReference>
<feature type="signal peptide" evidence="1">
    <location>
        <begin position="1"/>
        <end position="17"/>
    </location>
</feature>
<dbReference type="Proteomes" id="UP000476338">
    <property type="component" value="Unassembled WGS sequence"/>
</dbReference>
<accession>A0A6L5WFT3</accession>
<sequence>MKKMFLTSVLSLSAVFAASDSEILSLYNNPMSAGHGLSVKIEKREAIKEFPGIDMVVLKITQGEQSQNDVVFTHGDFIIPDLFNIKTGVSYKADFMEKSLSSKLSSIYKKESSKNIIKLGNDPKKPTILILSDPECPYCRRELDSIEDRLKESNVEMIMTAIHGATSHAKSFKIYQETEKAKSDAEKIKILKKYYDPSLKKVDGVSSDDIAKMQQLADKYFETGVRGVPFIIEKDMLK</sequence>
<evidence type="ECO:0000313" key="3">
    <source>
        <dbReference type="EMBL" id="MSN95958.1"/>
    </source>
</evidence>
<name>A0A6L5WFT3_9BACT</name>
<evidence type="ECO:0000256" key="1">
    <source>
        <dbReference type="SAM" id="SignalP"/>
    </source>
</evidence>
<dbReference type="RefSeq" id="WP_154570219.1">
    <property type="nucleotide sequence ID" value="NZ_VWSJ01000004.1"/>
</dbReference>
<comment type="caution">
    <text evidence="3">The sequence shown here is derived from an EMBL/GenBank/DDBJ whole genome shotgun (WGS) entry which is preliminary data.</text>
</comment>
<dbReference type="Pfam" id="PF13098">
    <property type="entry name" value="Thioredoxin_2"/>
    <property type="match status" value="1"/>
</dbReference>
<feature type="chain" id="PRO_5026875701" evidence="1">
    <location>
        <begin position="18"/>
        <end position="238"/>
    </location>
</feature>
<organism evidence="3 4">
    <name type="scientific">Campylobacter portucalensis</name>
    <dbReference type="NCBI Taxonomy" id="2608384"/>
    <lineage>
        <taxon>Bacteria</taxon>
        <taxon>Pseudomonadati</taxon>
        <taxon>Campylobacterota</taxon>
        <taxon>Epsilonproteobacteria</taxon>
        <taxon>Campylobacterales</taxon>
        <taxon>Campylobacteraceae</taxon>
        <taxon>Campylobacter</taxon>
    </lineage>
</organism>
<reference evidence="3 4" key="1">
    <citation type="submission" date="2019-09" db="EMBL/GenBank/DDBJ databases">
        <authorList>
            <person name="Silva M."/>
            <person name="Pereira G."/>
            <person name="Lopes-Da-Costa L."/>
            <person name="Silva E."/>
        </authorList>
    </citation>
    <scope>NUCLEOTIDE SEQUENCE [LARGE SCALE GENOMIC DNA]</scope>
    <source>
        <strain evidence="3 4">FMV-PI01</strain>
    </source>
</reference>
<dbReference type="Gene3D" id="3.40.30.10">
    <property type="entry name" value="Glutaredoxin"/>
    <property type="match status" value="1"/>
</dbReference>
<feature type="domain" description="Thioredoxin-like fold" evidence="2">
    <location>
        <begin position="124"/>
        <end position="232"/>
    </location>
</feature>
<proteinExistence type="predicted"/>
<dbReference type="EMBL" id="VWSJ01000004">
    <property type="protein sequence ID" value="MSN95958.1"/>
    <property type="molecule type" value="Genomic_DNA"/>
</dbReference>
<gene>
    <name evidence="3" type="ORF">F1B92_01900</name>
</gene>
<keyword evidence="1" id="KW-0732">Signal</keyword>
<evidence type="ECO:0000313" key="4">
    <source>
        <dbReference type="Proteomes" id="UP000476338"/>
    </source>
</evidence>